<protein>
    <submittedName>
        <fullName evidence="5">Carbon-nitrogen hydrolase family protein</fullName>
    </submittedName>
</protein>
<name>A0ABV8UGJ4_9PROT</name>
<dbReference type="SUPFAM" id="SSF56317">
    <property type="entry name" value="Carbon-nitrogen hydrolase"/>
    <property type="match status" value="1"/>
</dbReference>
<keyword evidence="6" id="KW-1185">Reference proteome</keyword>
<dbReference type="Proteomes" id="UP001595776">
    <property type="component" value="Unassembled WGS sequence"/>
</dbReference>
<organism evidence="5 6">
    <name type="scientific">Kordiimonas lipolytica</name>
    <dbReference type="NCBI Taxonomy" id="1662421"/>
    <lineage>
        <taxon>Bacteria</taxon>
        <taxon>Pseudomonadati</taxon>
        <taxon>Pseudomonadota</taxon>
        <taxon>Alphaproteobacteria</taxon>
        <taxon>Kordiimonadales</taxon>
        <taxon>Kordiimonadaceae</taxon>
        <taxon>Kordiimonas</taxon>
    </lineage>
</organism>
<evidence type="ECO:0000259" key="4">
    <source>
        <dbReference type="PROSITE" id="PS50263"/>
    </source>
</evidence>
<dbReference type="InterPro" id="IPR003010">
    <property type="entry name" value="C-N_Hydrolase"/>
</dbReference>
<comment type="similarity">
    <text evidence="1">Belongs to the carbon-nitrogen hydrolase superfamily. NIT1/NIT2 family.</text>
</comment>
<dbReference type="Pfam" id="PF00795">
    <property type="entry name" value="CN_hydrolase"/>
    <property type="match status" value="1"/>
</dbReference>
<dbReference type="InterPro" id="IPR001110">
    <property type="entry name" value="UPF0012_CS"/>
</dbReference>
<proteinExistence type="inferred from homology"/>
<dbReference type="RefSeq" id="WP_068147159.1">
    <property type="nucleotide sequence ID" value="NZ_JBHSCR010000033.1"/>
</dbReference>
<dbReference type="Gene3D" id="3.60.110.10">
    <property type="entry name" value="Carbon-nitrogen hydrolase"/>
    <property type="match status" value="1"/>
</dbReference>
<evidence type="ECO:0000256" key="2">
    <source>
        <dbReference type="ARBA" id="ARBA00022801"/>
    </source>
</evidence>
<reference evidence="6" key="1">
    <citation type="journal article" date="2019" name="Int. J. Syst. Evol. Microbiol.">
        <title>The Global Catalogue of Microorganisms (GCM) 10K type strain sequencing project: providing services to taxonomists for standard genome sequencing and annotation.</title>
        <authorList>
            <consortium name="The Broad Institute Genomics Platform"/>
            <consortium name="The Broad Institute Genome Sequencing Center for Infectious Disease"/>
            <person name="Wu L."/>
            <person name="Ma J."/>
        </authorList>
    </citation>
    <scope>NUCLEOTIDE SEQUENCE [LARGE SCALE GENOMIC DNA]</scope>
    <source>
        <strain evidence="6">CGMCC 1.15304</strain>
    </source>
</reference>
<evidence type="ECO:0000313" key="6">
    <source>
        <dbReference type="Proteomes" id="UP001595776"/>
    </source>
</evidence>
<evidence type="ECO:0000313" key="5">
    <source>
        <dbReference type="EMBL" id="MFC4349579.1"/>
    </source>
</evidence>
<comment type="caution">
    <text evidence="5">The sequence shown here is derived from an EMBL/GenBank/DDBJ whole genome shotgun (WGS) entry which is preliminary data.</text>
</comment>
<dbReference type="InterPro" id="IPR036526">
    <property type="entry name" value="C-N_Hydrolase_sf"/>
</dbReference>
<evidence type="ECO:0000256" key="1">
    <source>
        <dbReference type="ARBA" id="ARBA00010613"/>
    </source>
</evidence>
<dbReference type="PANTHER" id="PTHR23088:SF27">
    <property type="entry name" value="DEAMINATED GLUTATHIONE AMIDASE"/>
    <property type="match status" value="1"/>
</dbReference>
<dbReference type="CDD" id="cd07572">
    <property type="entry name" value="nit"/>
    <property type="match status" value="1"/>
</dbReference>
<dbReference type="EMBL" id="JBHSCR010000033">
    <property type="protein sequence ID" value="MFC4349579.1"/>
    <property type="molecule type" value="Genomic_DNA"/>
</dbReference>
<feature type="domain" description="CN hydrolase" evidence="4">
    <location>
        <begin position="5"/>
        <end position="252"/>
    </location>
</feature>
<feature type="region of interest" description="Disordered" evidence="3">
    <location>
        <begin position="268"/>
        <end position="289"/>
    </location>
</feature>
<dbReference type="PROSITE" id="PS01227">
    <property type="entry name" value="UPF0012"/>
    <property type="match status" value="1"/>
</dbReference>
<dbReference type="PANTHER" id="PTHR23088">
    <property type="entry name" value="NITRILASE-RELATED"/>
    <property type="match status" value="1"/>
</dbReference>
<dbReference type="PROSITE" id="PS50263">
    <property type="entry name" value="CN_HYDROLASE"/>
    <property type="match status" value="1"/>
</dbReference>
<keyword evidence="2 5" id="KW-0378">Hydrolase</keyword>
<dbReference type="GO" id="GO:0016787">
    <property type="term" value="F:hydrolase activity"/>
    <property type="evidence" value="ECO:0007669"/>
    <property type="project" value="UniProtKB-KW"/>
</dbReference>
<accession>A0ABV8UGJ4</accession>
<gene>
    <name evidence="5" type="ORF">ACFO5Q_17145</name>
</gene>
<evidence type="ECO:0000256" key="3">
    <source>
        <dbReference type="SAM" id="MobiDB-lite"/>
    </source>
</evidence>
<dbReference type="InterPro" id="IPR045254">
    <property type="entry name" value="Nit1/2_C-N_Hydrolase"/>
</dbReference>
<sequence length="289" mass="31690">MVHIINVACIQNCATDDLQGNLACLDDLIHEAVHRGADTVALPEACEFLSDDNDAMKAHAKPLDDHSAFRMLQSRAERHRVWMLIGSLTARDENGLMVNRSLLVNPKGDLVSHYDKIHMFDAKVPGQKMSRESDLYRPGTRAKLVSLFGAVMGMSICYDVRFPHLYRSLAKAGATILSVPAAFMQATGEAHWHSLLRARAIENGCFVIAPAQTGHHYGTRHSYGHSLIVDPWGRVIADAGTEVGVSMGAIDLDEVTRARSSIMSLNHDRRFEPPAPTAMQDPVNGRCGA</sequence>